<keyword evidence="2" id="KW-1185">Reference proteome</keyword>
<organism evidence="1 2">
    <name type="scientific">Micromonospora matsumotoense</name>
    <dbReference type="NCBI Taxonomy" id="121616"/>
    <lineage>
        <taxon>Bacteria</taxon>
        <taxon>Bacillati</taxon>
        <taxon>Actinomycetota</taxon>
        <taxon>Actinomycetes</taxon>
        <taxon>Micromonosporales</taxon>
        <taxon>Micromonosporaceae</taxon>
        <taxon>Micromonospora</taxon>
    </lineage>
</organism>
<reference evidence="2" key="1">
    <citation type="submission" date="2016-06" db="EMBL/GenBank/DDBJ databases">
        <authorList>
            <person name="Varghese N."/>
            <person name="Submissions Spin"/>
        </authorList>
    </citation>
    <scope>NUCLEOTIDE SEQUENCE [LARGE SCALE GENOMIC DNA]</scope>
    <source>
        <strain evidence="2">DSM 44100</strain>
    </source>
</reference>
<dbReference type="EMBL" id="FMCU01000011">
    <property type="protein sequence ID" value="SCF37093.1"/>
    <property type="molecule type" value="Genomic_DNA"/>
</dbReference>
<evidence type="ECO:0000313" key="1">
    <source>
        <dbReference type="EMBL" id="SCF37093.1"/>
    </source>
</evidence>
<name>A0A1C4ZVX3_9ACTN</name>
<gene>
    <name evidence="1" type="ORF">GA0070216_111178</name>
</gene>
<dbReference type="AlphaFoldDB" id="A0A1C4ZVX3"/>
<sequence>MQVKGIPVVLASDSDTLTALADMFRPPRLNFAKVCLYCETRFCVSSACVKVHAVSVWGPCPDCDGFGSCTCLNGVVEMDRAGLAEFIGRTLPQRRAAAEFAVVA</sequence>
<dbReference type="OrthoDB" id="5186305at2"/>
<evidence type="ECO:0000313" key="2">
    <source>
        <dbReference type="Proteomes" id="UP000198797"/>
    </source>
</evidence>
<protein>
    <submittedName>
        <fullName evidence="1">Uncharacterized protein</fullName>
    </submittedName>
</protein>
<dbReference type="Proteomes" id="UP000198797">
    <property type="component" value="Unassembled WGS sequence"/>
</dbReference>
<dbReference type="RefSeq" id="WP_091249210.1">
    <property type="nucleotide sequence ID" value="NZ_FMCU01000011.1"/>
</dbReference>
<proteinExistence type="predicted"/>
<accession>A0A1C4ZVX3</accession>